<dbReference type="Pfam" id="PF03401">
    <property type="entry name" value="TctC"/>
    <property type="match status" value="1"/>
</dbReference>
<accession>A0ABP8H1N7</accession>
<evidence type="ECO:0000313" key="4">
    <source>
        <dbReference type="Proteomes" id="UP001501671"/>
    </source>
</evidence>
<dbReference type="PANTHER" id="PTHR42928:SF5">
    <property type="entry name" value="BLR1237 PROTEIN"/>
    <property type="match status" value="1"/>
</dbReference>
<dbReference type="PIRSF" id="PIRSF017082">
    <property type="entry name" value="YflP"/>
    <property type="match status" value="1"/>
</dbReference>
<evidence type="ECO:0000256" key="1">
    <source>
        <dbReference type="ARBA" id="ARBA00006987"/>
    </source>
</evidence>
<dbReference type="InterPro" id="IPR042100">
    <property type="entry name" value="Bug_dom1"/>
</dbReference>
<comment type="similarity">
    <text evidence="1">Belongs to the UPF0065 (bug) family.</text>
</comment>
<keyword evidence="4" id="KW-1185">Reference proteome</keyword>
<dbReference type="EMBL" id="BAABFO010000010">
    <property type="protein sequence ID" value="GAA4333107.1"/>
    <property type="molecule type" value="Genomic_DNA"/>
</dbReference>
<dbReference type="SUPFAM" id="SSF53850">
    <property type="entry name" value="Periplasmic binding protein-like II"/>
    <property type="match status" value="1"/>
</dbReference>
<comment type="caution">
    <text evidence="3">The sequence shown here is derived from an EMBL/GenBank/DDBJ whole genome shotgun (WGS) entry which is preliminary data.</text>
</comment>
<dbReference type="Gene3D" id="3.40.190.150">
    <property type="entry name" value="Bordetella uptake gene, domain 1"/>
    <property type="match status" value="1"/>
</dbReference>
<dbReference type="CDD" id="cd07012">
    <property type="entry name" value="PBP2_Bug_TTT"/>
    <property type="match status" value="1"/>
</dbReference>
<dbReference type="PANTHER" id="PTHR42928">
    <property type="entry name" value="TRICARBOXYLATE-BINDING PROTEIN"/>
    <property type="match status" value="1"/>
</dbReference>
<feature type="chain" id="PRO_5045395593" evidence="2">
    <location>
        <begin position="22"/>
        <end position="320"/>
    </location>
</feature>
<gene>
    <name evidence="3" type="ORF">GCM10023144_23970</name>
</gene>
<dbReference type="InterPro" id="IPR005064">
    <property type="entry name" value="BUG"/>
</dbReference>
<dbReference type="RefSeq" id="WP_345249666.1">
    <property type="nucleotide sequence ID" value="NZ_BAABFO010000010.1"/>
</dbReference>
<proteinExistence type="inferred from homology"/>
<organism evidence="3 4">
    <name type="scientific">Pigmentiphaga soli</name>
    <dbReference type="NCBI Taxonomy" id="1007095"/>
    <lineage>
        <taxon>Bacteria</taxon>
        <taxon>Pseudomonadati</taxon>
        <taxon>Pseudomonadota</taxon>
        <taxon>Betaproteobacteria</taxon>
        <taxon>Burkholderiales</taxon>
        <taxon>Alcaligenaceae</taxon>
        <taxon>Pigmentiphaga</taxon>
    </lineage>
</organism>
<dbReference type="Gene3D" id="3.40.190.10">
    <property type="entry name" value="Periplasmic binding protein-like II"/>
    <property type="match status" value="1"/>
</dbReference>
<reference evidence="4" key="1">
    <citation type="journal article" date="2019" name="Int. J. Syst. Evol. Microbiol.">
        <title>The Global Catalogue of Microorganisms (GCM) 10K type strain sequencing project: providing services to taxonomists for standard genome sequencing and annotation.</title>
        <authorList>
            <consortium name="The Broad Institute Genomics Platform"/>
            <consortium name="The Broad Institute Genome Sequencing Center for Infectious Disease"/>
            <person name="Wu L."/>
            <person name="Ma J."/>
        </authorList>
    </citation>
    <scope>NUCLEOTIDE SEQUENCE [LARGE SCALE GENOMIC DNA]</scope>
    <source>
        <strain evidence="4">JCM 17666</strain>
    </source>
</reference>
<protein>
    <submittedName>
        <fullName evidence="3">Tripartite tricarboxylate transporter substrate binding protein</fullName>
    </submittedName>
</protein>
<evidence type="ECO:0000256" key="2">
    <source>
        <dbReference type="SAM" id="SignalP"/>
    </source>
</evidence>
<evidence type="ECO:0000313" key="3">
    <source>
        <dbReference type="EMBL" id="GAA4333107.1"/>
    </source>
</evidence>
<sequence length="320" mass="33296">MKPMIPLLALALLGHAAISAAAPGFPDQPVNLIVNFPPAGLTDLAGRALAQAMSEQLRQTVVVQNRGGAGGAIGVAAVAAAPKNGYSAGFVAVAALTTLPQMREVPYSLDSFDYVCRTFDEPVYLLVAPDSPFHTAKALVDYAKAHPGKLNYATVGPGSLPHLAALDFVGKAGIEMAHIPYQGEAPAVTALLGKQVEVYFGTSAVASSHNLRRLGVAAQERIATSPETPTLGELGYPVRRSILGGIIAPRGVAPAARQVLENACAQATQAPRYKSALKTIGVSWAYSPGADFKSMVLADAARNRLVLREANLLIPSSNSQ</sequence>
<dbReference type="Proteomes" id="UP001501671">
    <property type="component" value="Unassembled WGS sequence"/>
</dbReference>
<keyword evidence="2" id="KW-0732">Signal</keyword>
<name>A0ABP8H1N7_9BURK</name>
<feature type="signal peptide" evidence="2">
    <location>
        <begin position="1"/>
        <end position="21"/>
    </location>
</feature>